<dbReference type="InterPro" id="IPR011322">
    <property type="entry name" value="N-reg_PII-like_a/b"/>
</dbReference>
<protein>
    <submittedName>
        <fullName evidence="9">Nitrogen regulatory protein P-II</fullName>
    </submittedName>
</protein>
<gene>
    <name evidence="9" type="primary">glnK</name>
    <name evidence="9" type="ordered locus">CFU_2751</name>
</gene>
<dbReference type="Gene3D" id="3.30.70.120">
    <property type="match status" value="1"/>
</dbReference>
<keyword evidence="4" id="KW-0805">Transcription regulation</keyword>
<reference evidence="9 10" key="5">
    <citation type="journal article" date="2011" name="ISME J.">
        <title>Dual transcriptional profiling of a bacterial/fungal confrontation: Collimonas fungivorans versus Aspergillus niger.</title>
        <authorList>
            <person name="Mela F."/>
            <person name="Fritsche K."/>
            <person name="de Boer W."/>
            <person name="van Veen J.A."/>
            <person name="de Graaff L.H."/>
            <person name="van den Berg M."/>
            <person name="Leveau J.H."/>
        </authorList>
    </citation>
    <scope>NUCLEOTIDE SEQUENCE [LARGE SCALE GENOMIC DNA]</scope>
    <source>
        <strain evidence="9 10">Ter331</strain>
    </source>
</reference>
<keyword evidence="3" id="KW-0547">Nucleotide-binding</keyword>
<dbReference type="InterPro" id="IPR002187">
    <property type="entry name" value="N-reg_PII"/>
</dbReference>
<dbReference type="PIRSF" id="PIRSF039144">
    <property type="entry name" value="GlnB"/>
    <property type="match status" value="1"/>
</dbReference>
<evidence type="ECO:0000256" key="4">
    <source>
        <dbReference type="ARBA" id="ARBA00023015"/>
    </source>
</evidence>
<dbReference type="PROSITE" id="PS51343">
    <property type="entry name" value="PII_GLNB_DOM"/>
    <property type="match status" value="1"/>
</dbReference>
<evidence type="ECO:0000256" key="6">
    <source>
        <dbReference type="PIRSR" id="PIRSR039144-50"/>
    </source>
</evidence>
<reference evidence="9 10" key="4">
    <citation type="journal article" date="2010" name="Environ. Microbiol.">
        <title>The bacterial genus Collimonas: mycophagy, weathering and other adaptive solutions to life in oligotrophic soil environments.</title>
        <authorList>
            <person name="Leveau J.H."/>
            <person name="Uroz S."/>
            <person name="de Boer W."/>
        </authorList>
    </citation>
    <scope>NUCLEOTIDE SEQUENCE [LARGE SCALE GENOMIC DNA]</scope>
    <source>
        <strain evidence="9 10">Ter331</strain>
    </source>
</reference>
<dbReference type="AlphaFoldDB" id="G0A9F5"/>
<dbReference type="PRINTS" id="PR00340">
    <property type="entry name" value="PIIGLNB"/>
</dbReference>
<dbReference type="FunFam" id="3.30.70.120:FF:000001">
    <property type="entry name" value="Nitrogen regulatory protein P-II"/>
    <property type="match status" value="1"/>
</dbReference>
<dbReference type="Proteomes" id="UP000008392">
    <property type="component" value="Chromosome"/>
</dbReference>
<dbReference type="PANTHER" id="PTHR30115:SF11">
    <property type="entry name" value="NITROGEN REGULATORY PROTEIN P-II HOMOLOG"/>
    <property type="match status" value="1"/>
</dbReference>
<evidence type="ECO:0000256" key="7">
    <source>
        <dbReference type="PIRSR" id="PIRSR602187-50"/>
    </source>
</evidence>
<dbReference type="InterPro" id="IPR017918">
    <property type="entry name" value="N-reg_PII_CS"/>
</dbReference>
<dbReference type="GO" id="GO:0030234">
    <property type="term" value="F:enzyme regulator activity"/>
    <property type="evidence" value="ECO:0007669"/>
    <property type="project" value="InterPro"/>
</dbReference>
<feature type="modified residue" description="O-UMP-tyrosine" evidence="6">
    <location>
        <position position="57"/>
    </location>
</feature>
<evidence type="ECO:0000256" key="2">
    <source>
        <dbReference type="ARBA" id="ARBA00022553"/>
    </source>
</evidence>
<dbReference type="SMART" id="SM00938">
    <property type="entry name" value="P-II"/>
    <property type="match status" value="1"/>
</dbReference>
<proteinExistence type="inferred from homology"/>
<dbReference type="GO" id="GO:0005829">
    <property type="term" value="C:cytosol"/>
    <property type="evidence" value="ECO:0007669"/>
    <property type="project" value="TreeGrafter"/>
</dbReference>
<evidence type="ECO:0000256" key="8">
    <source>
        <dbReference type="RuleBase" id="RU003936"/>
    </source>
</evidence>
<dbReference type="InterPro" id="IPR015867">
    <property type="entry name" value="N-reg_PII/ATP_PRibTrfase_C"/>
</dbReference>
<evidence type="ECO:0000256" key="5">
    <source>
        <dbReference type="ARBA" id="ARBA00023163"/>
    </source>
</evidence>
<dbReference type="SUPFAM" id="SSF54913">
    <property type="entry name" value="GlnB-like"/>
    <property type="match status" value="1"/>
</dbReference>
<dbReference type="PANTHER" id="PTHR30115">
    <property type="entry name" value="NITROGEN REGULATORY PROTEIN P-II"/>
    <property type="match status" value="1"/>
</dbReference>
<name>G0A9F5_COLFT</name>
<dbReference type="PROSITE" id="PS00638">
    <property type="entry name" value="PII_GLNB_CTER"/>
    <property type="match status" value="1"/>
</dbReference>
<comment type="subunit">
    <text evidence="1">Homotrimer.</text>
</comment>
<accession>G0A9F5</accession>
<dbReference type="EMBL" id="CP002745">
    <property type="protein sequence ID" value="AEK62578.1"/>
    <property type="molecule type" value="Genomic_DNA"/>
</dbReference>
<keyword evidence="10" id="KW-1185">Reference proteome</keyword>
<evidence type="ECO:0000313" key="9">
    <source>
        <dbReference type="EMBL" id="AEK62578.1"/>
    </source>
</evidence>
<reference evidence="10" key="6">
    <citation type="submission" date="2011-05" db="EMBL/GenBank/DDBJ databases">
        <title>Complete sequence of Collimonas fungivorans Ter331.</title>
        <authorList>
            <person name="Leveau J.H."/>
        </authorList>
    </citation>
    <scope>NUCLEOTIDE SEQUENCE [LARGE SCALE GENOMIC DNA]</scope>
    <source>
        <strain evidence="10">Ter331</strain>
    </source>
</reference>
<dbReference type="GO" id="GO:0006808">
    <property type="term" value="P:regulation of nitrogen utilization"/>
    <property type="evidence" value="ECO:0007669"/>
    <property type="project" value="InterPro"/>
</dbReference>
<dbReference type="PROSITE" id="PS00496">
    <property type="entry name" value="PII_GLNB_UMP"/>
    <property type="match status" value="1"/>
</dbReference>
<dbReference type="GO" id="GO:0005524">
    <property type="term" value="F:ATP binding"/>
    <property type="evidence" value="ECO:0007669"/>
    <property type="project" value="TreeGrafter"/>
</dbReference>
<dbReference type="HOGENOM" id="CLU_082268_0_0_4"/>
<dbReference type="InterPro" id="IPR002332">
    <property type="entry name" value="N-reg_PII_urydylation_site"/>
</dbReference>
<reference evidence="9 10" key="2">
    <citation type="journal article" date="2006" name="J. Microbiol. Methods">
        <title>Genomic flank-sequencing of plasposon insertion sites for rapid identification of functional genes.</title>
        <authorList>
            <person name="Leveau J.H."/>
            <person name="Gerards S."/>
            <person name="Fritsche K."/>
            <person name="Zondag G."/>
            <person name="van Veen J.A."/>
        </authorList>
    </citation>
    <scope>NUCLEOTIDE SEQUENCE [LARGE SCALE GENOMIC DNA]</scope>
    <source>
        <strain evidence="9 10">Ter331</strain>
    </source>
</reference>
<dbReference type="STRING" id="1005048.CFU_2751"/>
<comment type="similarity">
    <text evidence="8">Belongs to the P(II) protein family.</text>
</comment>
<reference evidence="9 10" key="3">
    <citation type="journal article" date="2008" name="FEMS Microbiol. Ecol.">
        <title>Identification and characterization of genes underlying chitinolysis in Collimonas fungivorans Ter331.</title>
        <authorList>
            <person name="Fritsche K."/>
            <person name="de Boer W."/>
            <person name="Gerards S."/>
            <person name="van den Berg M."/>
            <person name="van Veen J.A."/>
            <person name="Leveau J.H."/>
        </authorList>
    </citation>
    <scope>NUCLEOTIDE SEQUENCE [LARGE SCALE GENOMIC DNA]</scope>
    <source>
        <strain evidence="9 10">Ter331</strain>
    </source>
</reference>
<dbReference type="eggNOG" id="COG0347">
    <property type="taxonomic scope" value="Bacteria"/>
</dbReference>
<evidence type="ECO:0000256" key="1">
    <source>
        <dbReference type="ARBA" id="ARBA00011233"/>
    </source>
</evidence>
<evidence type="ECO:0000313" key="10">
    <source>
        <dbReference type="Proteomes" id="UP000008392"/>
    </source>
</evidence>
<evidence type="ECO:0000256" key="3">
    <source>
        <dbReference type="ARBA" id="ARBA00022741"/>
    </source>
</evidence>
<keyword evidence="2 7" id="KW-0597">Phosphoprotein</keyword>
<organism evidence="9 10">
    <name type="scientific">Collimonas fungivorans (strain Ter331)</name>
    <dbReference type="NCBI Taxonomy" id="1005048"/>
    <lineage>
        <taxon>Bacteria</taxon>
        <taxon>Pseudomonadati</taxon>
        <taxon>Pseudomonadota</taxon>
        <taxon>Betaproteobacteria</taxon>
        <taxon>Burkholderiales</taxon>
        <taxon>Oxalobacteraceae</taxon>
        <taxon>Collimonas</taxon>
    </lineage>
</organism>
<dbReference type="KEGG" id="cfu:CFU_2751"/>
<dbReference type="Pfam" id="PF00543">
    <property type="entry name" value="P-II"/>
    <property type="match status" value="1"/>
</dbReference>
<reference evidence="9 10" key="1">
    <citation type="journal article" date="2004" name="Environ. Microbiol.">
        <title>Phylogeny-function analysis of (meta)genomic libraries: screening for expression of ribosomal RNA genes by large-insert library fluorescent in situ hybridization (LIL-FISH).</title>
        <authorList>
            <person name="Leveau J.H."/>
            <person name="Gerards S."/>
            <person name="de Boer W."/>
            <person name="van Veen J.A."/>
        </authorList>
    </citation>
    <scope>NUCLEOTIDE SEQUENCE [LARGE SCALE GENOMIC DNA]</scope>
    <source>
        <strain evidence="9 10">Ter331</strain>
    </source>
</reference>
<keyword evidence="5" id="KW-0804">Transcription</keyword>
<sequence>MPKGVVMKQITAVIKPFKLDEVREALAEVGVTGLTVTEVKGFGRQKGHTELYRGAEYVVDFLPKVKVELVIDDALTERAVDAIIKAARTGKIGDGKIFVRNIEQVIRIRTGETGPDAV</sequence>